<feature type="transmembrane region" description="Helical" evidence="4">
    <location>
        <begin position="738"/>
        <end position="761"/>
    </location>
</feature>
<dbReference type="InterPro" id="IPR043128">
    <property type="entry name" value="Rev_trsase/Diguanyl_cyclase"/>
</dbReference>
<evidence type="ECO:0000313" key="6">
    <source>
        <dbReference type="EMBL" id="TCO74518.1"/>
    </source>
</evidence>
<dbReference type="GO" id="GO:0052621">
    <property type="term" value="F:diguanylate cyclase activity"/>
    <property type="evidence" value="ECO:0007669"/>
    <property type="project" value="UniProtKB-EC"/>
</dbReference>
<keyword evidence="4" id="KW-1133">Transmembrane helix</keyword>
<dbReference type="AlphaFoldDB" id="A0A4R2KWA8"/>
<keyword evidence="7" id="KW-1185">Reference proteome</keyword>
<dbReference type="InterPro" id="IPR029787">
    <property type="entry name" value="Nucleotide_cyclase"/>
</dbReference>
<accession>A0A4R2KWA8</accession>
<dbReference type="EMBL" id="SLWX01000013">
    <property type="protein sequence ID" value="TCO74518.1"/>
    <property type="molecule type" value="Genomic_DNA"/>
</dbReference>
<keyword evidence="4" id="KW-0812">Transmembrane</keyword>
<evidence type="ECO:0000256" key="4">
    <source>
        <dbReference type="SAM" id="Phobius"/>
    </source>
</evidence>
<evidence type="ECO:0000256" key="3">
    <source>
        <dbReference type="ARBA" id="ARBA00034247"/>
    </source>
</evidence>
<dbReference type="NCBIfam" id="TIGR00254">
    <property type="entry name" value="GGDEF"/>
    <property type="match status" value="1"/>
</dbReference>
<dbReference type="SMART" id="SM00267">
    <property type="entry name" value="GGDEF"/>
    <property type="match status" value="1"/>
</dbReference>
<proteinExistence type="predicted"/>
<dbReference type="GO" id="GO:0043709">
    <property type="term" value="P:cell adhesion involved in single-species biofilm formation"/>
    <property type="evidence" value="ECO:0007669"/>
    <property type="project" value="TreeGrafter"/>
</dbReference>
<sequence>MLCALLWTAPSLALRGDLLPTQHLTDRFARASGLPSEAVWLARQGPSGYLWLGTTNGLVRFDGISFKTFNTQTERAFRSNDIRVLTWADNGTLWLGTYGGGALFRTPQGWQALGVNEGLASDTVYDIHIDEDDSVWFATGGGVSRYRDGHIDSWTVDDGLADQRVFKIAPGEDGSLWFSTLTNGLSRFDGSAFTSFSGEPWLEAPQVHLLSRDPALGLLAGTITGAIYRLDSGQPVPLQPSPLQQALPFEEALRDRDGNLWLGTYGKGLWRLSKDGEWLEFPLDEGSSGYVFDLFEDGEGNIWASTMAGLYRLRDSGFLPFGRPEGMADSTFVVTGTPTGIVYAGTETGGLYRIDNDEITAIDESDGLASQSVSSLLVADDETLWVGTFGGGISRFAKDGVSQLGMQQGLNSDHIIALEQDSDGNIWIATARGLYRLQDEELERIPLGEETTDNMVRHIMQDSRGRLWFSTNNGLLRREGDSSRWYREADGLASNLISGTYEDADGVIWIASREGGLAQLDNGRIFQFTLEQGVPQLSALAILEDSAQRLWLSGSGGLARIARSALNAVASGEAKRFSAQLFDEADGLRSAQFMGGFQPAAFKAGNGHLWFPTNRGLVSIDPTTPSRQPPPLRPIIEAIRIDGAAVPLTDTVELPADTRTLEIDYTAPYLGNAAAIVFRYQLEGADSSWQAAGTRRTAYFTSVPPGESVFSVEASREGGREGFTASEAARLSLNRNLLWYQTGWALVLFCIAIVGLLFGIYRFTAHKTRQRERQLETLVNQRTEELQAALSTVEQLSRTDGLTGVANRRYFEERLEGAWTQALRSGESLGIIMLDIDRFKQYNDAAGHQAGDDCLKKIAAALQHGTLRDGDMVARYGGEEFIILLHGAGHEAATQIALRIMERVRALKLRHPDSDISPYVSVSLGCATATTDALSGAAELMERADQALYRAKNAGRDQIRIYEGRTPA</sequence>
<feature type="domain" description="GGDEF" evidence="5">
    <location>
        <begin position="827"/>
        <end position="964"/>
    </location>
</feature>
<dbReference type="PANTHER" id="PTHR45138:SF9">
    <property type="entry name" value="DIGUANYLATE CYCLASE DGCM-RELATED"/>
    <property type="match status" value="1"/>
</dbReference>
<dbReference type="InterPro" id="IPR050469">
    <property type="entry name" value="Diguanylate_Cyclase"/>
</dbReference>
<comment type="catalytic activity">
    <reaction evidence="3">
        <text>2 GTP = 3',3'-c-di-GMP + 2 diphosphate</text>
        <dbReference type="Rhea" id="RHEA:24898"/>
        <dbReference type="ChEBI" id="CHEBI:33019"/>
        <dbReference type="ChEBI" id="CHEBI:37565"/>
        <dbReference type="ChEBI" id="CHEBI:58805"/>
        <dbReference type="EC" id="2.7.7.65"/>
    </reaction>
</comment>
<evidence type="ECO:0000256" key="1">
    <source>
        <dbReference type="ARBA" id="ARBA00001946"/>
    </source>
</evidence>
<evidence type="ECO:0000313" key="7">
    <source>
        <dbReference type="Proteomes" id="UP000294980"/>
    </source>
</evidence>
<dbReference type="RefSeq" id="WP_162883953.1">
    <property type="nucleotide sequence ID" value="NZ_QQSW01000017.1"/>
</dbReference>
<dbReference type="Gene3D" id="3.30.70.270">
    <property type="match status" value="1"/>
</dbReference>
<dbReference type="FunFam" id="3.30.70.270:FF:000001">
    <property type="entry name" value="Diguanylate cyclase domain protein"/>
    <property type="match status" value="1"/>
</dbReference>
<reference evidence="6 7" key="1">
    <citation type="submission" date="2019-03" db="EMBL/GenBank/DDBJ databases">
        <title>Genomic Encyclopedia of Type Strains, Phase IV (KMG-IV): sequencing the most valuable type-strain genomes for metagenomic binning, comparative biology and taxonomic classification.</title>
        <authorList>
            <person name="Goeker M."/>
        </authorList>
    </citation>
    <scope>NUCLEOTIDE SEQUENCE [LARGE SCALE GENOMIC DNA]</scope>
    <source>
        <strain evidence="6 7">DSM 23344</strain>
    </source>
</reference>
<dbReference type="Pfam" id="PF07495">
    <property type="entry name" value="Y_Y_Y"/>
    <property type="match status" value="1"/>
</dbReference>
<dbReference type="Pfam" id="PF00990">
    <property type="entry name" value="GGDEF"/>
    <property type="match status" value="1"/>
</dbReference>
<dbReference type="PROSITE" id="PS50887">
    <property type="entry name" value="GGDEF"/>
    <property type="match status" value="1"/>
</dbReference>
<dbReference type="InterPro" id="IPR000160">
    <property type="entry name" value="GGDEF_dom"/>
</dbReference>
<dbReference type="SUPFAM" id="SSF55073">
    <property type="entry name" value="Nucleotide cyclase"/>
    <property type="match status" value="1"/>
</dbReference>
<dbReference type="Pfam" id="PF07494">
    <property type="entry name" value="Reg_prop"/>
    <property type="match status" value="3"/>
</dbReference>
<dbReference type="InterPro" id="IPR011123">
    <property type="entry name" value="Y_Y_Y"/>
</dbReference>
<comment type="caution">
    <text evidence="6">The sequence shown here is derived from an EMBL/GenBank/DDBJ whole genome shotgun (WGS) entry which is preliminary data.</text>
</comment>
<dbReference type="InterPro" id="IPR015943">
    <property type="entry name" value="WD40/YVTN_repeat-like_dom_sf"/>
</dbReference>
<organism evidence="6 7">
    <name type="scientific">Chromatocurvus halotolerans</name>
    <dbReference type="NCBI Taxonomy" id="1132028"/>
    <lineage>
        <taxon>Bacteria</taxon>
        <taxon>Pseudomonadati</taxon>
        <taxon>Pseudomonadota</taxon>
        <taxon>Gammaproteobacteria</taxon>
        <taxon>Cellvibrionales</taxon>
        <taxon>Halieaceae</taxon>
        <taxon>Chromatocurvus</taxon>
    </lineage>
</organism>
<dbReference type="SUPFAM" id="SSF63829">
    <property type="entry name" value="Calcium-dependent phosphotriesterase"/>
    <property type="match status" value="3"/>
</dbReference>
<evidence type="ECO:0000256" key="2">
    <source>
        <dbReference type="ARBA" id="ARBA00012528"/>
    </source>
</evidence>
<dbReference type="CDD" id="cd01949">
    <property type="entry name" value="GGDEF"/>
    <property type="match status" value="1"/>
</dbReference>
<gene>
    <name evidence="6" type="ORF">EV688_11372</name>
</gene>
<dbReference type="EC" id="2.7.7.65" evidence="2"/>
<name>A0A4R2KWA8_9GAMM</name>
<dbReference type="GO" id="GO:0005886">
    <property type="term" value="C:plasma membrane"/>
    <property type="evidence" value="ECO:0007669"/>
    <property type="project" value="TreeGrafter"/>
</dbReference>
<dbReference type="GO" id="GO:1902201">
    <property type="term" value="P:negative regulation of bacterial-type flagellum-dependent cell motility"/>
    <property type="evidence" value="ECO:0007669"/>
    <property type="project" value="TreeGrafter"/>
</dbReference>
<dbReference type="InterPro" id="IPR011110">
    <property type="entry name" value="Reg_prop"/>
</dbReference>
<dbReference type="Proteomes" id="UP000294980">
    <property type="component" value="Unassembled WGS sequence"/>
</dbReference>
<dbReference type="InterPro" id="IPR013783">
    <property type="entry name" value="Ig-like_fold"/>
</dbReference>
<comment type="cofactor">
    <cofactor evidence="1">
        <name>Mg(2+)</name>
        <dbReference type="ChEBI" id="CHEBI:18420"/>
    </cofactor>
</comment>
<dbReference type="PANTHER" id="PTHR45138">
    <property type="entry name" value="REGULATORY COMPONENTS OF SENSORY TRANSDUCTION SYSTEM"/>
    <property type="match status" value="1"/>
</dbReference>
<dbReference type="Gene3D" id="2.60.40.10">
    <property type="entry name" value="Immunoglobulins"/>
    <property type="match status" value="1"/>
</dbReference>
<protein>
    <recommendedName>
        <fullName evidence="2">diguanylate cyclase</fullName>
        <ecNumber evidence="2">2.7.7.65</ecNumber>
    </recommendedName>
</protein>
<keyword evidence="4" id="KW-0472">Membrane</keyword>
<evidence type="ECO:0000259" key="5">
    <source>
        <dbReference type="PROSITE" id="PS50887"/>
    </source>
</evidence>
<dbReference type="Gene3D" id="2.130.10.10">
    <property type="entry name" value="YVTN repeat-like/Quinoprotein amine dehydrogenase"/>
    <property type="match status" value="2"/>
</dbReference>